<keyword evidence="1" id="KW-1133">Transmembrane helix</keyword>
<accession>A0AAV7G9D5</accession>
<evidence type="ECO:0000313" key="2">
    <source>
        <dbReference type="EMBL" id="KAH0452892.1"/>
    </source>
</evidence>
<gene>
    <name evidence="2" type="ORF">IEQ34_017216</name>
</gene>
<name>A0AAV7G9D5_DENCH</name>
<dbReference type="AlphaFoldDB" id="A0AAV7G9D5"/>
<dbReference type="EMBL" id="JAGFBR010000016">
    <property type="protein sequence ID" value="KAH0452892.1"/>
    <property type="molecule type" value="Genomic_DNA"/>
</dbReference>
<reference evidence="2 3" key="1">
    <citation type="journal article" date="2021" name="Hortic Res">
        <title>Chromosome-scale assembly of the Dendrobium chrysotoxum genome enhances the understanding of orchid evolution.</title>
        <authorList>
            <person name="Zhang Y."/>
            <person name="Zhang G.Q."/>
            <person name="Zhang D."/>
            <person name="Liu X.D."/>
            <person name="Xu X.Y."/>
            <person name="Sun W.H."/>
            <person name="Yu X."/>
            <person name="Zhu X."/>
            <person name="Wang Z.W."/>
            <person name="Zhao X."/>
            <person name="Zhong W.Y."/>
            <person name="Chen H."/>
            <person name="Yin W.L."/>
            <person name="Huang T."/>
            <person name="Niu S.C."/>
            <person name="Liu Z.J."/>
        </authorList>
    </citation>
    <scope>NUCLEOTIDE SEQUENCE [LARGE SCALE GENOMIC DNA]</scope>
    <source>
        <strain evidence="2">Lindl</strain>
    </source>
</reference>
<evidence type="ECO:0000313" key="3">
    <source>
        <dbReference type="Proteomes" id="UP000775213"/>
    </source>
</evidence>
<protein>
    <submittedName>
        <fullName evidence="2">Uncharacterized protein</fullName>
    </submittedName>
</protein>
<comment type="caution">
    <text evidence="2">The sequence shown here is derived from an EMBL/GenBank/DDBJ whole genome shotgun (WGS) entry which is preliminary data.</text>
</comment>
<proteinExistence type="predicted"/>
<feature type="transmembrane region" description="Helical" evidence="1">
    <location>
        <begin position="38"/>
        <end position="59"/>
    </location>
</feature>
<sequence>MWGRDLVDIHLFFSGGNDFYLRLAAFEFDDHKKGLEGYVIVIIVLSAVVLIVGGIYLMWKCMIKMKRFYRRLIKRQS</sequence>
<evidence type="ECO:0000256" key="1">
    <source>
        <dbReference type="SAM" id="Phobius"/>
    </source>
</evidence>
<keyword evidence="1" id="KW-0472">Membrane</keyword>
<keyword evidence="1" id="KW-0812">Transmembrane</keyword>
<organism evidence="2 3">
    <name type="scientific">Dendrobium chrysotoxum</name>
    <name type="common">Orchid</name>
    <dbReference type="NCBI Taxonomy" id="161865"/>
    <lineage>
        <taxon>Eukaryota</taxon>
        <taxon>Viridiplantae</taxon>
        <taxon>Streptophyta</taxon>
        <taxon>Embryophyta</taxon>
        <taxon>Tracheophyta</taxon>
        <taxon>Spermatophyta</taxon>
        <taxon>Magnoliopsida</taxon>
        <taxon>Liliopsida</taxon>
        <taxon>Asparagales</taxon>
        <taxon>Orchidaceae</taxon>
        <taxon>Epidendroideae</taxon>
        <taxon>Malaxideae</taxon>
        <taxon>Dendrobiinae</taxon>
        <taxon>Dendrobium</taxon>
    </lineage>
</organism>
<dbReference type="Proteomes" id="UP000775213">
    <property type="component" value="Unassembled WGS sequence"/>
</dbReference>
<keyword evidence="3" id="KW-1185">Reference proteome</keyword>